<feature type="domain" description="PTS EIIB type-1" evidence="13">
    <location>
        <begin position="417"/>
        <end position="499"/>
    </location>
</feature>
<feature type="transmembrane region" description="Helical" evidence="12">
    <location>
        <begin position="152"/>
        <end position="172"/>
    </location>
</feature>
<feature type="transmembrane region" description="Helical" evidence="12">
    <location>
        <begin position="73"/>
        <end position="94"/>
    </location>
</feature>
<dbReference type="InterPro" id="IPR003352">
    <property type="entry name" value="PTS_EIIC"/>
</dbReference>
<reference evidence="15 16" key="1">
    <citation type="submission" date="2020-07" db="EMBL/GenBank/DDBJ databases">
        <title>Vibrio marinisediminis sp. nov., isolated from marine sediment.</title>
        <authorList>
            <person name="Ji X."/>
        </authorList>
    </citation>
    <scope>NUCLEOTIDE SEQUENCE [LARGE SCALE GENOMIC DNA]</scope>
    <source>
        <strain evidence="15 16">404</strain>
    </source>
</reference>
<dbReference type="RefSeq" id="WP_182110267.1">
    <property type="nucleotide sequence ID" value="NZ_JACFYF010000016.1"/>
</dbReference>
<comment type="caution">
    <text evidence="15">The sequence shown here is derived from an EMBL/GenBank/DDBJ whole genome shotgun (WGS) entry which is preliminary data.</text>
</comment>
<gene>
    <name evidence="15" type="ORF">H2O73_17735</name>
</gene>
<dbReference type="GO" id="GO:0005886">
    <property type="term" value="C:plasma membrane"/>
    <property type="evidence" value="ECO:0007669"/>
    <property type="project" value="UniProtKB-SubCell"/>
</dbReference>
<sequence>MSFLQNTMTKAQVLGKALMLPIAMLPAAGLLLAFGFQLNWPLMQMAGQVLFDNLHLLFCIGVAVGLTKDSGTAALASVAGFLVMHMTIGLSYGITDEMVANSHAYVEVLGIKSMQMGPLGGMIMGLLGAYMYNRFYNIQLPEFLGFFAGKRFVPIVTAFSAFCLGLLVPYFWHYVQEAIAAASTTLSQGNMYISTFFYGFMERALIPVGLHHIFYNPYWYTFFEYTAVNGDIVNGAHTIWFRMFADGVYSFEGGGYDNAGAYLSGNFAIYMFAFPAACLAMYQEAHTKNKKIAAGLLGSAALTSFVTGITEPVEFAFVFTAPLLYVFNAIMAGVSYSVTYALDMQMGKTFSAGIIDYVVFGVLPGLQGYETNWMKLFIWGPMNAAIYYSVFRVVIRKFNYQTVGREEETAQITLDDESLAIAILRHVGGRGNLTSIGSCITRLRLEVNDMSLVNEDEIKKLGVMGVVKVGNNGVQIILGAKAQFIANLLENPEGELAPA</sequence>
<keyword evidence="4" id="KW-0762">Sugar transport</keyword>
<feature type="transmembrane region" description="Helical" evidence="12">
    <location>
        <begin position="259"/>
        <end position="280"/>
    </location>
</feature>
<dbReference type="PROSITE" id="PS51103">
    <property type="entry name" value="PTS_EIIC_TYPE_1"/>
    <property type="match status" value="1"/>
</dbReference>
<dbReference type="InterPro" id="IPR050429">
    <property type="entry name" value="PTS_Glucose_EIICBA"/>
</dbReference>
<dbReference type="Pfam" id="PF02378">
    <property type="entry name" value="PTS_EIIC"/>
    <property type="match status" value="1"/>
</dbReference>
<evidence type="ECO:0000256" key="2">
    <source>
        <dbReference type="ARBA" id="ARBA00022448"/>
    </source>
</evidence>
<keyword evidence="5" id="KW-0808">Transferase</keyword>
<keyword evidence="7 12" id="KW-0812">Transmembrane</keyword>
<dbReference type="PROSITE" id="PS51098">
    <property type="entry name" value="PTS_EIIB_TYPE_1"/>
    <property type="match status" value="1"/>
</dbReference>
<evidence type="ECO:0000256" key="5">
    <source>
        <dbReference type="ARBA" id="ARBA00022679"/>
    </source>
</evidence>
<evidence type="ECO:0000256" key="9">
    <source>
        <dbReference type="ARBA" id="ARBA00022989"/>
    </source>
</evidence>
<dbReference type="AlphaFoldDB" id="A0A7W2FU07"/>
<feature type="transmembrane region" description="Helical" evidence="12">
    <location>
        <begin position="292"/>
        <end position="309"/>
    </location>
</feature>
<protein>
    <submittedName>
        <fullName evidence="15">PTS transporter subunit EIIC</fullName>
    </submittedName>
</protein>
<dbReference type="SUPFAM" id="SSF55604">
    <property type="entry name" value="Glucose permease domain IIB"/>
    <property type="match status" value="1"/>
</dbReference>
<proteinExistence type="predicted"/>
<keyword evidence="8" id="KW-0418">Kinase</keyword>
<feature type="domain" description="PTS EIIC type-1" evidence="14">
    <location>
        <begin position="5"/>
        <end position="407"/>
    </location>
</feature>
<keyword evidence="3" id="KW-1003">Cell membrane</keyword>
<keyword evidence="2" id="KW-0813">Transport</keyword>
<evidence type="ECO:0000256" key="10">
    <source>
        <dbReference type="ARBA" id="ARBA00023136"/>
    </source>
</evidence>
<evidence type="ECO:0000256" key="12">
    <source>
        <dbReference type="SAM" id="Phobius"/>
    </source>
</evidence>
<evidence type="ECO:0000259" key="14">
    <source>
        <dbReference type="PROSITE" id="PS51103"/>
    </source>
</evidence>
<keyword evidence="9 12" id="KW-1133">Transmembrane helix</keyword>
<dbReference type="CDD" id="cd00212">
    <property type="entry name" value="PTS_IIB_glc"/>
    <property type="match status" value="1"/>
</dbReference>
<evidence type="ECO:0000313" key="15">
    <source>
        <dbReference type="EMBL" id="MBA5764205.1"/>
    </source>
</evidence>
<feature type="active site" description="Phosphocysteine intermediate; for EIIB activity" evidence="11">
    <location>
        <position position="439"/>
    </location>
</feature>
<dbReference type="GO" id="GO:0009401">
    <property type="term" value="P:phosphoenolpyruvate-dependent sugar phosphotransferase system"/>
    <property type="evidence" value="ECO:0007669"/>
    <property type="project" value="UniProtKB-KW"/>
</dbReference>
<feature type="transmembrane region" description="Helical" evidence="12">
    <location>
        <begin position="350"/>
        <end position="370"/>
    </location>
</feature>
<evidence type="ECO:0000256" key="7">
    <source>
        <dbReference type="ARBA" id="ARBA00022692"/>
    </source>
</evidence>
<dbReference type="InterPro" id="IPR013013">
    <property type="entry name" value="PTS_EIIC_1"/>
</dbReference>
<accession>A0A7W2FU07</accession>
<dbReference type="GO" id="GO:0008982">
    <property type="term" value="F:protein-N(PI)-phosphohistidine-sugar phosphotransferase activity"/>
    <property type="evidence" value="ECO:0007669"/>
    <property type="project" value="InterPro"/>
</dbReference>
<dbReference type="PANTHER" id="PTHR30009:SF20">
    <property type="entry name" value="PTS SYSTEM GLUCOSE-SPECIFIC EIICB COMPONENT-RELATED"/>
    <property type="match status" value="1"/>
</dbReference>
<feature type="transmembrane region" description="Helical" evidence="12">
    <location>
        <begin position="315"/>
        <end position="338"/>
    </location>
</feature>
<dbReference type="GO" id="GO:0016301">
    <property type="term" value="F:kinase activity"/>
    <property type="evidence" value="ECO:0007669"/>
    <property type="project" value="UniProtKB-KW"/>
</dbReference>
<evidence type="ECO:0000313" key="16">
    <source>
        <dbReference type="Proteomes" id="UP000571701"/>
    </source>
</evidence>
<dbReference type="Pfam" id="PF00367">
    <property type="entry name" value="PTS_EIIB"/>
    <property type="match status" value="1"/>
</dbReference>
<feature type="transmembrane region" description="Helical" evidence="12">
    <location>
        <begin position="20"/>
        <end position="40"/>
    </location>
</feature>
<keyword evidence="10 12" id="KW-0472">Membrane</keyword>
<dbReference type="InterPro" id="IPR036878">
    <property type="entry name" value="Glu_permease_IIB"/>
</dbReference>
<dbReference type="GO" id="GO:0090563">
    <property type="term" value="F:protein-phosphocysteine-sugar phosphotransferase activity"/>
    <property type="evidence" value="ECO:0007669"/>
    <property type="project" value="TreeGrafter"/>
</dbReference>
<dbReference type="Gene3D" id="3.30.1360.60">
    <property type="entry name" value="Glucose permease domain IIB"/>
    <property type="match status" value="1"/>
</dbReference>
<dbReference type="NCBIfam" id="TIGR00826">
    <property type="entry name" value="EIIB_glc"/>
    <property type="match status" value="1"/>
</dbReference>
<evidence type="ECO:0000256" key="6">
    <source>
        <dbReference type="ARBA" id="ARBA00022683"/>
    </source>
</evidence>
<dbReference type="InterPro" id="IPR018113">
    <property type="entry name" value="PTrfase_EIIB_Cys"/>
</dbReference>
<evidence type="ECO:0000256" key="3">
    <source>
        <dbReference type="ARBA" id="ARBA00022475"/>
    </source>
</evidence>
<comment type="subcellular location">
    <subcellularLocation>
        <location evidence="1">Cell membrane</location>
        <topology evidence="1">Multi-pass membrane protein</topology>
    </subcellularLocation>
</comment>
<dbReference type="PANTHER" id="PTHR30009">
    <property type="entry name" value="CYTOCHROME C-TYPE SYNTHESIS PROTEIN AND PTS TRANSMEMBRANE COMPONENT"/>
    <property type="match status" value="1"/>
</dbReference>
<dbReference type="EMBL" id="JACFYF010000016">
    <property type="protein sequence ID" value="MBA5764205.1"/>
    <property type="molecule type" value="Genomic_DNA"/>
</dbReference>
<name>A0A7W2FU07_9VIBR</name>
<dbReference type="PROSITE" id="PS01035">
    <property type="entry name" value="PTS_EIIB_TYPE_1_CYS"/>
    <property type="match status" value="1"/>
</dbReference>
<organism evidence="15 16">
    <name type="scientific">Vibrio marinisediminis</name>
    <dbReference type="NCBI Taxonomy" id="2758441"/>
    <lineage>
        <taxon>Bacteria</taxon>
        <taxon>Pseudomonadati</taxon>
        <taxon>Pseudomonadota</taxon>
        <taxon>Gammaproteobacteria</taxon>
        <taxon>Vibrionales</taxon>
        <taxon>Vibrionaceae</taxon>
        <taxon>Vibrio</taxon>
    </lineage>
</organism>
<feature type="transmembrane region" description="Helical" evidence="12">
    <location>
        <begin position="376"/>
        <end position="395"/>
    </location>
</feature>
<feature type="transmembrane region" description="Helical" evidence="12">
    <location>
        <begin position="114"/>
        <end position="132"/>
    </location>
</feature>
<evidence type="ECO:0000256" key="4">
    <source>
        <dbReference type="ARBA" id="ARBA00022597"/>
    </source>
</evidence>
<keyword evidence="6" id="KW-0598">Phosphotransferase system</keyword>
<evidence type="ECO:0000256" key="11">
    <source>
        <dbReference type="PROSITE-ProRule" id="PRU00421"/>
    </source>
</evidence>
<evidence type="ECO:0000256" key="1">
    <source>
        <dbReference type="ARBA" id="ARBA00004651"/>
    </source>
</evidence>
<evidence type="ECO:0000259" key="13">
    <source>
        <dbReference type="PROSITE" id="PS51098"/>
    </source>
</evidence>
<keyword evidence="16" id="KW-1185">Reference proteome</keyword>
<dbReference type="Proteomes" id="UP000571701">
    <property type="component" value="Unassembled WGS sequence"/>
</dbReference>
<evidence type="ECO:0000256" key="8">
    <source>
        <dbReference type="ARBA" id="ARBA00022777"/>
    </source>
</evidence>
<dbReference type="InterPro" id="IPR001996">
    <property type="entry name" value="PTS_IIB_1"/>
</dbReference>